<dbReference type="Pfam" id="PF12296">
    <property type="entry name" value="HsbA"/>
    <property type="match status" value="1"/>
</dbReference>
<dbReference type="AlphaFoldDB" id="A0A9W9VRL5"/>
<evidence type="ECO:0008006" key="4">
    <source>
        <dbReference type="Google" id="ProtNLM"/>
    </source>
</evidence>
<evidence type="ECO:0000256" key="1">
    <source>
        <dbReference type="SAM" id="SignalP"/>
    </source>
</evidence>
<name>A0A9W9VRL5_9EURO</name>
<reference evidence="2" key="2">
    <citation type="journal article" date="2023" name="IMA Fungus">
        <title>Comparative genomic study of the Penicillium genus elucidates a diverse pangenome and 15 lateral gene transfer events.</title>
        <authorList>
            <person name="Petersen C."/>
            <person name="Sorensen T."/>
            <person name="Nielsen M.R."/>
            <person name="Sondergaard T.E."/>
            <person name="Sorensen J.L."/>
            <person name="Fitzpatrick D.A."/>
            <person name="Frisvad J.C."/>
            <person name="Nielsen K.L."/>
        </authorList>
    </citation>
    <scope>NUCLEOTIDE SEQUENCE</scope>
    <source>
        <strain evidence="2">IBT 29677</strain>
    </source>
</reference>
<dbReference type="GO" id="GO:0005576">
    <property type="term" value="C:extracellular region"/>
    <property type="evidence" value="ECO:0007669"/>
    <property type="project" value="TreeGrafter"/>
</dbReference>
<sequence>MVATKYLFAGLASIGLAIAGGAADIESSIGKIQDSCVSLSKTLKGFTSDGNVMGTALKLQGEAKDLLDIINDGKDTASNTDNLSSADSDKLEDSVNSLSKSVYTLLDGFVDKKPIFQKPVLGGSADGLVEKDLKDLKGATGGLGKAIESIVTGQLKKDAPKILSGLDKHFDEAIKAFSD</sequence>
<dbReference type="GeneID" id="81374191"/>
<accession>A0A9W9VRL5</accession>
<organism evidence="2 3">
    <name type="scientific">Penicillium cosmopolitanum</name>
    <dbReference type="NCBI Taxonomy" id="1131564"/>
    <lineage>
        <taxon>Eukaryota</taxon>
        <taxon>Fungi</taxon>
        <taxon>Dikarya</taxon>
        <taxon>Ascomycota</taxon>
        <taxon>Pezizomycotina</taxon>
        <taxon>Eurotiomycetes</taxon>
        <taxon>Eurotiomycetidae</taxon>
        <taxon>Eurotiales</taxon>
        <taxon>Aspergillaceae</taxon>
        <taxon>Penicillium</taxon>
    </lineage>
</organism>
<dbReference type="RefSeq" id="XP_056485831.1">
    <property type="nucleotide sequence ID" value="XM_056635211.1"/>
</dbReference>
<dbReference type="InterPro" id="IPR021054">
    <property type="entry name" value="Cell_wall_mannoprotein_1"/>
</dbReference>
<evidence type="ECO:0000313" key="2">
    <source>
        <dbReference type="EMBL" id="KAJ5388033.1"/>
    </source>
</evidence>
<gene>
    <name evidence="2" type="ORF">N7509_010574</name>
</gene>
<feature type="chain" id="PRO_5040827738" description="Hydrophobic surface binding protein A" evidence="1">
    <location>
        <begin position="24"/>
        <end position="179"/>
    </location>
</feature>
<keyword evidence="3" id="KW-1185">Reference proteome</keyword>
<dbReference type="OrthoDB" id="3485059at2759"/>
<protein>
    <recommendedName>
        <fullName evidence="4">Hydrophobic surface binding protein A</fullName>
    </recommendedName>
</protein>
<dbReference type="EMBL" id="JAPZBU010000009">
    <property type="protein sequence ID" value="KAJ5388033.1"/>
    <property type="molecule type" value="Genomic_DNA"/>
</dbReference>
<comment type="caution">
    <text evidence="2">The sequence shown here is derived from an EMBL/GenBank/DDBJ whole genome shotgun (WGS) entry which is preliminary data.</text>
</comment>
<keyword evidence="1" id="KW-0732">Signal</keyword>
<dbReference type="Proteomes" id="UP001147747">
    <property type="component" value="Unassembled WGS sequence"/>
</dbReference>
<reference evidence="2" key="1">
    <citation type="submission" date="2022-12" db="EMBL/GenBank/DDBJ databases">
        <authorList>
            <person name="Petersen C."/>
        </authorList>
    </citation>
    <scope>NUCLEOTIDE SEQUENCE</scope>
    <source>
        <strain evidence="2">IBT 29677</strain>
    </source>
</reference>
<dbReference type="PANTHER" id="PTHR38123:SF1">
    <property type="entry name" value="HYDROPHOBIC SURFACE BINDING PROTEIN"/>
    <property type="match status" value="1"/>
</dbReference>
<proteinExistence type="predicted"/>
<dbReference type="Gene3D" id="1.20.1280.140">
    <property type="match status" value="1"/>
</dbReference>
<dbReference type="PANTHER" id="PTHR38123">
    <property type="entry name" value="CELL WALL SERINE-THREONINE-RICH GALACTOMANNOPROTEIN MP1 (AFU_ORTHOLOGUE AFUA_4G03240)"/>
    <property type="match status" value="1"/>
</dbReference>
<evidence type="ECO:0000313" key="3">
    <source>
        <dbReference type="Proteomes" id="UP001147747"/>
    </source>
</evidence>
<feature type="signal peptide" evidence="1">
    <location>
        <begin position="1"/>
        <end position="23"/>
    </location>
</feature>